<dbReference type="AlphaFoldDB" id="A0A9E8AFT5"/>
<dbReference type="Gene3D" id="3.10.100.10">
    <property type="entry name" value="Mannose-Binding Protein A, subunit A"/>
    <property type="match status" value="1"/>
</dbReference>
<organism evidence="4">
    <name type="scientific">Haliotis discus hannai</name>
    <name type="common">Japanese abalone</name>
    <dbReference type="NCBI Taxonomy" id="42344"/>
    <lineage>
        <taxon>Eukaryota</taxon>
        <taxon>Metazoa</taxon>
        <taxon>Spiralia</taxon>
        <taxon>Lophotrochozoa</taxon>
        <taxon>Mollusca</taxon>
        <taxon>Gastropoda</taxon>
        <taxon>Vetigastropoda</taxon>
        <taxon>Lepetellida</taxon>
        <taxon>Haliotoidea</taxon>
        <taxon>Haliotidae</taxon>
        <taxon>Haliotis</taxon>
    </lineage>
</organism>
<dbReference type="InterPro" id="IPR016186">
    <property type="entry name" value="C-type_lectin-like/link_sf"/>
</dbReference>
<evidence type="ECO:0000256" key="2">
    <source>
        <dbReference type="SAM" id="SignalP"/>
    </source>
</evidence>
<dbReference type="PROSITE" id="PS00615">
    <property type="entry name" value="C_TYPE_LECTIN_1"/>
    <property type="match status" value="1"/>
</dbReference>
<sequence>MLIPRVTVLLFLATTTRVSCENCPSGFVRHVESCYSLIRFTATWADAAVYCQAIGSHLAYVETAAEQTFLEGYLKRESSTIHSSGVWLGGLTYLTENEWQWGFKGGRITNTWWSPGNPNHDGDQFCLMLYKSQAFKWDDAACSYGHYFLCELELEDAPNITGK</sequence>
<proteinExistence type="evidence at transcript level"/>
<feature type="signal peptide" evidence="2">
    <location>
        <begin position="1"/>
        <end position="20"/>
    </location>
</feature>
<dbReference type="InterPro" id="IPR016187">
    <property type="entry name" value="CTDL_fold"/>
</dbReference>
<accession>A0A9E8AFT5</accession>
<dbReference type="Pfam" id="PF00059">
    <property type="entry name" value="Lectin_C"/>
    <property type="match status" value="1"/>
</dbReference>
<feature type="domain" description="C-type lectin" evidence="3">
    <location>
        <begin position="30"/>
        <end position="151"/>
    </location>
</feature>
<dbReference type="CDD" id="cd00037">
    <property type="entry name" value="CLECT"/>
    <property type="match status" value="1"/>
</dbReference>
<protein>
    <submittedName>
        <fullName evidence="4">C-type lectin</fullName>
    </submittedName>
</protein>
<keyword evidence="2" id="KW-0732">Signal</keyword>
<dbReference type="PROSITE" id="PS50041">
    <property type="entry name" value="C_TYPE_LECTIN_2"/>
    <property type="match status" value="1"/>
</dbReference>
<dbReference type="InterPro" id="IPR050111">
    <property type="entry name" value="C-type_lectin/snaclec_domain"/>
</dbReference>
<keyword evidence="1" id="KW-1015">Disulfide bond</keyword>
<evidence type="ECO:0000256" key="1">
    <source>
        <dbReference type="ARBA" id="ARBA00023157"/>
    </source>
</evidence>
<dbReference type="PANTHER" id="PTHR22803">
    <property type="entry name" value="MANNOSE, PHOSPHOLIPASE, LECTIN RECEPTOR RELATED"/>
    <property type="match status" value="1"/>
</dbReference>
<evidence type="ECO:0000259" key="3">
    <source>
        <dbReference type="PROSITE" id="PS50041"/>
    </source>
</evidence>
<dbReference type="SUPFAM" id="SSF56436">
    <property type="entry name" value="C-type lectin-like"/>
    <property type="match status" value="1"/>
</dbReference>
<feature type="chain" id="PRO_5039197926" evidence="2">
    <location>
        <begin position="21"/>
        <end position="163"/>
    </location>
</feature>
<reference evidence="4" key="1">
    <citation type="submission" date="2021-11" db="EMBL/GenBank/DDBJ databases">
        <authorList>
            <person name="Yang D."/>
            <person name="Lv X."/>
        </authorList>
    </citation>
    <scope>NUCLEOTIDE SEQUENCE</scope>
</reference>
<name>A0A9E8AFT5_HALDH</name>
<dbReference type="EMBL" id="OL614078">
    <property type="protein sequence ID" value="UZC46531.1"/>
    <property type="molecule type" value="mRNA"/>
</dbReference>
<dbReference type="InterPro" id="IPR001304">
    <property type="entry name" value="C-type_lectin-like"/>
</dbReference>
<evidence type="ECO:0000313" key="4">
    <source>
        <dbReference type="EMBL" id="UZC46531.1"/>
    </source>
</evidence>
<dbReference type="SMART" id="SM00034">
    <property type="entry name" value="CLECT"/>
    <property type="match status" value="1"/>
</dbReference>
<dbReference type="InterPro" id="IPR018378">
    <property type="entry name" value="C-type_lectin_CS"/>
</dbReference>